<dbReference type="GO" id="GO:0006351">
    <property type="term" value="P:DNA-templated transcription"/>
    <property type="evidence" value="ECO:0007669"/>
    <property type="project" value="InterPro"/>
</dbReference>
<evidence type="ECO:0000313" key="3">
    <source>
        <dbReference type="EMBL" id="ORM52630.1"/>
    </source>
</evidence>
<proteinExistence type="predicted"/>
<dbReference type="GO" id="GO:0003677">
    <property type="term" value="F:DNA binding"/>
    <property type="evidence" value="ECO:0007669"/>
    <property type="project" value="InterPro"/>
</dbReference>
<keyword evidence="1" id="KW-0175">Coiled coil</keyword>
<dbReference type="AlphaFoldDB" id="A0A1X1BVN5"/>
<evidence type="ECO:0000256" key="1">
    <source>
        <dbReference type="SAM" id="Coils"/>
    </source>
</evidence>
<comment type="caution">
    <text evidence="3">The sequence shown here is derived from an EMBL/GenBank/DDBJ whole genome shotgun (WGS) entry which is preliminary data.</text>
</comment>
<keyword evidence="4" id="KW-1185">Reference proteome</keyword>
<name>A0A1X1BVN5_9GAMM</name>
<evidence type="ECO:0000313" key="4">
    <source>
        <dbReference type="Proteomes" id="UP000193933"/>
    </source>
</evidence>
<dbReference type="EMBL" id="MLFN01000028">
    <property type="protein sequence ID" value="ORM52630.1"/>
    <property type="molecule type" value="Genomic_DNA"/>
</dbReference>
<sequence>MTTLAPLQQLQNLPECNVDDDVLHQAFVTAYGQLNSVRKRLTLDDLELRLLDNCTNALEQIQIDIGMRLNYEADTYNLMLEALEQVQQQLAAQSALHNEVTKIRLDAQNAIEEARDAAKESVLEAENRAIRAETKLQNMESALTTAQLALATLNQEHSQYRRKHPERLATDLNERDKTISQMRADRKKESVKRQDLQSKLNIADKVVGDERRQRAETANDLLKTTALYNHLKERVDFHDGREDVQQFLLQLPDGSGDVGCYIYNFHFGLSVFHGIRDVSIETADFHFQIRTAMMLAMDVVPGIWGNPVFRLLPDLEPMWDTAVNDELHARIMKRVAQDFPRLHQRILDGKAAPVSELAIPTRALNALTKAGYETVADAGGELPAELAKVKGLSEASVMEIRAAVNSWCIKWAKANGDIENITNPKVKRR</sequence>
<dbReference type="SUPFAM" id="SSF47789">
    <property type="entry name" value="C-terminal domain of RNA polymerase alpha subunit"/>
    <property type="match status" value="1"/>
</dbReference>
<dbReference type="RefSeq" id="WP_094120894.1">
    <property type="nucleotide sequence ID" value="NZ_MLFN01000028.1"/>
</dbReference>
<dbReference type="InterPro" id="IPR011260">
    <property type="entry name" value="RNAP_asu_C"/>
</dbReference>
<dbReference type="GO" id="GO:0003899">
    <property type="term" value="F:DNA-directed RNA polymerase activity"/>
    <property type="evidence" value="ECO:0007669"/>
    <property type="project" value="InterPro"/>
</dbReference>
<gene>
    <name evidence="3" type="ORF">HA41_11135</name>
</gene>
<reference evidence="3 4" key="1">
    <citation type="journal article" date="2017" name="Antonie Van Leeuwenhoek">
        <title>Phylogenomic resolution of the bacterial genus Pantoea and its relationship with Erwinia and Tatumella.</title>
        <authorList>
            <person name="Palmer M."/>
            <person name="Steenkamp E.T."/>
            <person name="Coetzee M.P."/>
            <person name="Chan W.Y."/>
            <person name="van Zyl E."/>
            <person name="De Maayer P."/>
            <person name="Coutinho T.A."/>
            <person name="Blom J."/>
            <person name="Smits T.H."/>
            <person name="Duffy B."/>
            <person name="Venter S.N."/>
        </authorList>
    </citation>
    <scope>NUCLEOTIDE SEQUENCE [LARGE SCALE GENOMIC DNA]</scope>
    <source>
        <strain evidence="3 4">LMG 24534</strain>
    </source>
</reference>
<evidence type="ECO:0000259" key="2">
    <source>
        <dbReference type="Pfam" id="PF03118"/>
    </source>
</evidence>
<dbReference type="Gene3D" id="1.10.150.20">
    <property type="entry name" value="5' to 3' exonuclease, C-terminal subdomain"/>
    <property type="match status" value="1"/>
</dbReference>
<dbReference type="Pfam" id="PF03118">
    <property type="entry name" value="RNA_pol_A_CTD"/>
    <property type="match status" value="1"/>
</dbReference>
<protein>
    <recommendedName>
        <fullName evidence="2">RNA polymerase alpha subunit C-terminal domain-containing protein</fullName>
    </recommendedName>
</protein>
<dbReference type="OrthoDB" id="6548049at2"/>
<accession>A0A1X1BVN5</accession>
<organism evidence="3 4">
    <name type="scientific">Pantoea conspicua</name>
    <dbReference type="NCBI Taxonomy" id="472705"/>
    <lineage>
        <taxon>Bacteria</taxon>
        <taxon>Pseudomonadati</taxon>
        <taxon>Pseudomonadota</taxon>
        <taxon>Gammaproteobacteria</taxon>
        <taxon>Enterobacterales</taxon>
        <taxon>Erwiniaceae</taxon>
        <taxon>Pantoea</taxon>
    </lineage>
</organism>
<feature type="coiled-coil region" evidence="1">
    <location>
        <begin position="108"/>
        <end position="163"/>
    </location>
</feature>
<feature type="domain" description="RNA polymerase alpha subunit C-terminal" evidence="2">
    <location>
        <begin position="351"/>
        <end position="404"/>
    </location>
</feature>
<dbReference type="Proteomes" id="UP000193933">
    <property type="component" value="Unassembled WGS sequence"/>
</dbReference>